<keyword evidence="3" id="KW-0804">Transcription</keyword>
<keyword evidence="7" id="KW-1185">Reference proteome</keyword>
<sequence>MADVIAQPPPGLRERKKQRTRAMLVDAAVTLCIERGYHNTTVEQIAAAAEVSPRTFSRYFPTKDAVMMTVLDDLVDAAVTALATIDSGVPPLTALARAHTMALRGVTSGAVSPLTTHRLVLMVNVISSSSALRLAAAATRLRPLVVAVAARMGTDPRDQRVALIVSVWGAITAAAWGQLVIGPGDYDNCGDIMADRLHLAFTEFADIAALEVGSALSSTV</sequence>
<dbReference type="EMBL" id="JALN02000001">
    <property type="protein sequence ID" value="KDE99061.1"/>
    <property type="molecule type" value="Genomic_DNA"/>
</dbReference>
<evidence type="ECO:0000259" key="5">
    <source>
        <dbReference type="PROSITE" id="PS50977"/>
    </source>
</evidence>
<evidence type="ECO:0000256" key="3">
    <source>
        <dbReference type="ARBA" id="ARBA00023163"/>
    </source>
</evidence>
<feature type="DNA-binding region" description="H-T-H motif" evidence="4">
    <location>
        <begin position="41"/>
        <end position="60"/>
    </location>
</feature>
<evidence type="ECO:0000256" key="2">
    <source>
        <dbReference type="ARBA" id="ARBA00023125"/>
    </source>
</evidence>
<dbReference type="Proteomes" id="UP000022835">
    <property type="component" value="Unassembled WGS sequence"/>
</dbReference>
<dbReference type="eggNOG" id="COG1309">
    <property type="taxonomic scope" value="Bacteria"/>
</dbReference>
<keyword evidence="1" id="KW-0805">Transcription regulation</keyword>
<dbReference type="PANTHER" id="PTHR30055:SF238">
    <property type="entry name" value="MYCOFACTOCIN BIOSYNTHESIS TRANSCRIPTIONAL REGULATOR MFTR-RELATED"/>
    <property type="match status" value="1"/>
</dbReference>
<evidence type="ECO:0000256" key="4">
    <source>
        <dbReference type="PROSITE-ProRule" id="PRU00335"/>
    </source>
</evidence>
<dbReference type="RefSeq" id="WP_036341285.1">
    <property type="nucleotide sequence ID" value="NZ_JALN02000001.1"/>
</dbReference>
<evidence type="ECO:0000313" key="6">
    <source>
        <dbReference type="EMBL" id="KDE99061.1"/>
    </source>
</evidence>
<dbReference type="PANTHER" id="PTHR30055">
    <property type="entry name" value="HTH-TYPE TRANSCRIPTIONAL REGULATOR RUTR"/>
    <property type="match status" value="1"/>
</dbReference>
<dbReference type="InterPro" id="IPR009057">
    <property type="entry name" value="Homeodomain-like_sf"/>
</dbReference>
<dbReference type="AlphaFoldDB" id="A0A064CHA7"/>
<dbReference type="Gene3D" id="1.10.357.10">
    <property type="entry name" value="Tetracycline Repressor, domain 2"/>
    <property type="match status" value="1"/>
</dbReference>
<dbReference type="InterPro" id="IPR050109">
    <property type="entry name" value="HTH-type_TetR-like_transc_reg"/>
</dbReference>
<name>A0A064CHA7_9MYCO</name>
<dbReference type="InterPro" id="IPR001647">
    <property type="entry name" value="HTH_TetR"/>
</dbReference>
<dbReference type="PROSITE" id="PS01081">
    <property type="entry name" value="HTH_TETR_1"/>
    <property type="match status" value="1"/>
</dbReference>
<dbReference type="PROSITE" id="PS50977">
    <property type="entry name" value="HTH_TETR_2"/>
    <property type="match status" value="1"/>
</dbReference>
<dbReference type="PRINTS" id="PR00455">
    <property type="entry name" value="HTHTETR"/>
</dbReference>
<dbReference type="STRING" id="1440774.Y900_008895"/>
<reference evidence="6" key="1">
    <citation type="submission" date="2014-05" db="EMBL/GenBank/DDBJ databases">
        <title>Genome sequence of Mycobacterium aromaticivorans strain JS19b1T (= DSM 45407T).</title>
        <authorList>
            <person name="Kwak Y."/>
            <person name="Park G.-S."/>
            <person name="Li Q.X."/>
            <person name="Lee S.-E."/>
            <person name="Shin J.-H."/>
        </authorList>
    </citation>
    <scope>NUCLEOTIDE SEQUENCE [LARGE SCALE GENOMIC DNA]</scope>
    <source>
        <strain evidence="6">JS19b1</strain>
    </source>
</reference>
<dbReference type="GO" id="GO:0003700">
    <property type="term" value="F:DNA-binding transcription factor activity"/>
    <property type="evidence" value="ECO:0007669"/>
    <property type="project" value="TreeGrafter"/>
</dbReference>
<evidence type="ECO:0000256" key="1">
    <source>
        <dbReference type="ARBA" id="ARBA00023015"/>
    </source>
</evidence>
<protein>
    <recommendedName>
        <fullName evidence="5">HTH tetR-type domain-containing protein</fullName>
    </recommendedName>
</protein>
<keyword evidence="2 4" id="KW-0238">DNA-binding</keyword>
<dbReference type="Pfam" id="PF00440">
    <property type="entry name" value="TetR_N"/>
    <property type="match status" value="1"/>
</dbReference>
<accession>A0A064CHA7</accession>
<dbReference type="InterPro" id="IPR023772">
    <property type="entry name" value="DNA-bd_HTH_TetR-type_CS"/>
</dbReference>
<gene>
    <name evidence="6" type="ORF">Y900_008895</name>
</gene>
<comment type="caution">
    <text evidence="6">The sequence shown here is derived from an EMBL/GenBank/DDBJ whole genome shotgun (WGS) entry which is preliminary data.</text>
</comment>
<dbReference type="GO" id="GO:0000976">
    <property type="term" value="F:transcription cis-regulatory region binding"/>
    <property type="evidence" value="ECO:0007669"/>
    <property type="project" value="TreeGrafter"/>
</dbReference>
<dbReference type="OrthoDB" id="4143918at2"/>
<organism evidence="6 7">
    <name type="scientific">Mycolicibacterium aromaticivorans JS19b1 = JCM 16368</name>
    <dbReference type="NCBI Taxonomy" id="1440774"/>
    <lineage>
        <taxon>Bacteria</taxon>
        <taxon>Bacillati</taxon>
        <taxon>Actinomycetota</taxon>
        <taxon>Actinomycetes</taxon>
        <taxon>Mycobacteriales</taxon>
        <taxon>Mycobacteriaceae</taxon>
        <taxon>Mycolicibacterium</taxon>
    </lineage>
</organism>
<feature type="domain" description="HTH tetR-type" evidence="5">
    <location>
        <begin position="18"/>
        <end position="78"/>
    </location>
</feature>
<proteinExistence type="predicted"/>
<evidence type="ECO:0000313" key="7">
    <source>
        <dbReference type="Proteomes" id="UP000022835"/>
    </source>
</evidence>
<dbReference type="SUPFAM" id="SSF46689">
    <property type="entry name" value="Homeodomain-like"/>
    <property type="match status" value="1"/>
</dbReference>